<evidence type="ECO:0000313" key="4">
    <source>
        <dbReference type="Proteomes" id="UP000235036"/>
    </source>
</evidence>
<feature type="compositionally biased region" description="Polar residues" evidence="1">
    <location>
        <begin position="274"/>
        <end position="309"/>
    </location>
</feature>
<gene>
    <name evidence="3" type="ORF">CEN44_03770</name>
</gene>
<organism evidence="3 4">
    <name type="scientific">Fischerella muscicola CCMEE 5323</name>
    <dbReference type="NCBI Taxonomy" id="2019572"/>
    <lineage>
        <taxon>Bacteria</taxon>
        <taxon>Bacillati</taxon>
        <taxon>Cyanobacteriota</taxon>
        <taxon>Cyanophyceae</taxon>
        <taxon>Nostocales</taxon>
        <taxon>Hapalosiphonaceae</taxon>
        <taxon>Fischerella</taxon>
    </lineage>
</organism>
<keyword evidence="2" id="KW-0812">Transmembrane</keyword>
<keyword evidence="4" id="KW-1185">Reference proteome</keyword>
<sequence>MSGRRYPPAYLRYLKARLWNLARPSFWGTAIFLAVMGLAVREYWKHPDFFNFRQNKQFEAKKTENSSLSAEDKAIAADIDNLPVLFYDFTHGTLPSTATNVKQKTKVDNSNSILESLSKQKTIATDANSNSGLKLVNPASTPKLENPFVVQTENLLQFKNDQNNGQFLGVNGLTASSIQTATVQTSTNVGMGFTNPVNYNQNTTVVSPLQTALNQSTNQSSSLGTRTTSTQTNSLFLPNQNLSSTTGQNGNAIAPVNHSTNYPNQNFAPPAANIPNQYPNLSTTNVQSPTSAVTSITPTQPSNVTPYYTQTPSQSVVNSSNSSDASSLQQSTQVPQNNPSSPSQFPGLYTGERQINGISYPR</sequence>
<proteinExistence type="predicted"/>
<dbReference type="EMBL" id="NRQW01000078">
    <property type="protein sequence ID" value="PLZ93243.1"/>
    <property type="molecule type" value="Genomic_DNA"/>
</dbReference>
<feature type="compositionally biased region" description="Low complexity" evidence="1">
    <location>
        <begin position="310"/>
        <end position="346"/>
    </location>
</feature>
<feature type="compositionally biased region" description="Polar residues" evidence="1">
    <location>
        <begin position="216"/>
        <end position="267"/>
    </location>
</feature>
<comment type="caution">
    <text evidence="3">The sequence shown here is derived from an EMBL/GenBank/DDBJ whole genome shotgun (WGS) entry which is preliminary data.</text>
</comment>
<dbReference type="Proteomes" id="UP000235036">
    <property type="component" value="Unassembled WGS sequence"/>
</dbReference>
<dbReference type="RefSeq" id="WP_016870124.1">
    <property type="nucleotide sequence ID" value="NZ_CAWNVR010000009.1"/>
</dbReference>
<name>A0A2N6K7K6_FISMU</name>
<feature type="region of interest" description="Disordered" evidence="1">
    <location>
        <begin position="216"/>
        <end position="362"/>
    </location>
</feature>
<reference evidence="3 4" key="1">
    <citation type="submission" date="2017-08" db="EMBL/GenBank/DDBJ databases">
        <title>Genomes of Fischerella (Mastigocladus) sp. strains.</title>
        <authorList>
            <person name="Miller S.R."/>
        </authorList>
    </citation>
    <scope>NUCLEOTIDE SEQUENCE [LARGE SCALE GENOMIC DNA]</scope>
    <source>
        <strain evidence="3 4">CCMEE 5323</strain>
    </source>
</reference>
<protein>
    <submittedName>
        <fullName evidence="3">Uncharacterized protein</fullName>
    </submittedName>
</protein>
<keyword evidence="2" id="KW-1133">Transmembrane helix</keyword>
<keyword evidence="2" id="KW-0472">Membrane</keyword>
<evidence type="ECO:0000256" key="1">
    <source>
        <dbReference type="SAM" id="MobiDB-lite"/>
    </source>
</evidence>
<evidence type="ECO:0000256" key="2">
    <source>
        <dbReference type="SAM" id="Phobius"/>
    </source>
</evidence>
<evidence type="ECO:0000313" key="3">
    <source>
        <dbReference type="EMBL" id="PLZ93243.1"/>
    </source>
</evidence>
<feature type="transmembrane region" description="Helical" evidence="2">
    <location>
        <begin position="21"/>
        <end position="44"/>
    </location>
</feature>
<accession>A0A2N6K7K6</accession>
<dbReference type="AlphaFoldDB" id="A0A2N6K7K6"/>